<dbReference type="PANTHER" id="PTHR31213">
    <property type="entry name" value="OS08G0374000 PROTEIN-RELATED"/>
    <property type="match status" value="1"/>
</dbReference>
<comment type="similarity">
    <text evidence="1">Belongs to the BetVI family.</text>
</comment>
<comment type="caution">
    <text evidence="6">The sequence shown here is derived from an EMBL/GenBank/DDBJ whole genome shotgun (WGS) entry which is preliminary data.</text>
</comment>
<dbReference type="CDD" id="cd07816">
    <property type="entry name" value="Bet_v1-like"/>
    <property type="match status" value="1"/>
</dbReference>
<dbReference type="InterPro" id="IPR024949">
    <property type="entry name" value="Bet_v_I_allergen"/>
</dbReference>
<keyword evidence="2" id="KW-0611">Plant defense</keyword>
<dbReference type="GO" id="GO:0006952">
    <property type="term" value="P:defense response"/>
    <property type="evidence" value="ECO:0007669"/>
    <property type="project" value="UniProtKB-KW"/>
</dbReference>
<evidence type="ECO:0000313" key="6">
    <source>
        <dbReference type="EMBL" id="RZB64644.1"/>
    </source>
</evidence>
<proteinExistence type="inferred from homology"/>
<dbReference type="AlphaFoldDB" id="A0A445GTT8"/>
<protein>
    <submittedName>
        <fullName evidence="6">Nodulin-13</fullName>
    </submittedName>
</protein>
<evidence type="ECO:0000256" key="3">
    <source>
        <dbReference type="ARBA" id="ARBA00023265"/>
    </source>
</evidence>
<gene>
    <name evidence="6" type="ORF">D0Y65_040932</name>
</gene>
<dbReference type="SUPFAM" id="SSF55961">
    <property type="entry name" value="Bet v1-like"/>
    <property type="match status" value="1"/>
</dbReference>
<evidence type="ECO:0000256" key="4">
    <source>
        <dbReference type="SAM" id="Phobius"/>
    </source>
</evidence>
<dbReference type="InterPro" id="IPR023393">
    <property type="entry name" value="START-like_dom_sf"/>
</dbReference>
<dbReference type="GO" id="GO:0009738">
    <property type="term" value="P:abscisic acid-activated signaling pathway"/>
    <property type="evidence" value="ECO:0007669"/>
    <property type="project" value="InterPro"/>
</dbReference>
<dbReference type="SMR" id="A0A445GTT8"/>
<dbReference type="InterPro" id="IPR050279">
    <property type="entry name" value="Plant_def-hormone_signal"/>
</dbReference>
<dbReference type="PANTHER" id="PTHR31213:SF87">
    <property type="entry name" value="NODULIN-13"/>
    <property type="match status" value="1"/>
</dbReference>
<keyword evidence="3" id="KW-0568">Pathogenesis-related protein</keyword>
<feature type="domain" description="Bet v I/Major latex protein" evidence="5">
    <location>
        <begin position="46"/>
        <end position="189"/>
    </location>
</feature>
<reference evidence="6 7" key="1">
    <citation type="submission" date="2018-09" db="EMBL/GenBank/DDBJ databases">
        <title>A high-quality reference genome of wild soybean provides a powerful tool to mine soybean genomes.</title>
        <authorList>
            <person name="Xie M."/>
            <person name="Chung C.Y.L."/>
            <person name="Li M.-W."/>
            <person name="Wong F.-L."/>
            <person name="Chan T.-F."/>
            <person name="Lam H.-M."/>
        </authorList>
    </citation>
    <scope>NUCLEOTIDE SEQUENCE [LARGE SCALE GENOMIC DNA]</scope>
    <source>
        <strain evidence="7">cv. W05</strain>
        <tissue evidence="6">Hypocotyl of etiolated seedlings</tissue>
    </source>
</reference>
<feature type="transmembrane region" description="Helical" evidence="4">
    <location>
        <begin position="15"/>
        <end position="34"/>
    </location>
</feature>
<dbReference type="GO" id="GO:0038023">
    <property type="term" value="F:signaling receptor activity"/>
    <property type="evidence" value="ECO:0007669"/>
    <property type="project" value="InterPro"/>
</dbReference>
<dbReference type="GO" id="GO:0005737">
    <property type="term" value="C:cytoplasm"/>
    <property type="evidence" value="ECO:0007669"/>
    <property type="project" value="TreeGrafter"/>
</dbReference>
<dbReference type="GO" id="GO:0004864">
    <property type="term" value="F:protein phosphatase inhibitor activity"/>
    <property type="evidence" value="ECO:0007669"/>
    <property type="project" value="InterPro"/>
</dbReference>
<keyword evidence="4" id="KW-1133">Transmembrane helix</keyword>
<dbReference type="GO" id="GO:0005634">
    <property type="term" value="C:nucleus"/>
    <property type="evidence" value="ECO:0007669"/>
    <property type="project" value="TreeGrafter"/>
</dbReference>
<dbReference type="EMBL" id="QZWG01000015">
    <property type="protein sequence ID" value="RZB64644.1"/>
    <property type="molecule type" value="Genomic_DNA"/>
</dbReference>
<accession>A0A445GTT8</accession>
<dbReference type="Gene3D" id="3.30.530.20">
    <property type="match status" value="1"/>
</dbReference>
<evidence type="ECO:0000256" key="2">
    <source>
        <dbReference type="ARBA" id="ARBA00022821"/>
    </source>
</evidence>
<organism evidence="6 7">
    <name type="scientific">Glycine soja</name>
    <name type="common">Wild soybean</name>
    <dbReference type="NCBI Taxonomy" id="3848"/>
    <lineage>
        <taxon>Eukaryota</taxon>
        <taxon>Viridiplantae</taxon>
        <taxon>Streptophyta</taxon>
        <taxon>Embryophyta</taxon>
        <taxon>Tracheophyta</taxon>
        <taxon>Spermatophyta</taxon>
        <taxon>Magnoliopsida</taxon>
        <taxon>eudicotyledons</taxon>
        <taxon>Gunneridae</taxon>
        <taxon>Pentapetalae</taxon>
        <taxon>rosids</taxon>
        <taxon>fabids</taxon>
        <taxon>Fabales</taxon>
        <taxon>Fabaceae</taxon>
        <taxon>Papilionoideae</taxon>
        <taxon>50 kb inversion clade</taxon>
        <taxon>NPAAA clade</taxon>
        <taxon>indigoferoid/millettioid clade</taxon>
        <taxon>Phaseoleae</taxon>
        <taxon>Glycine</taxon>
        <taxon>Glycine subgen. Soja</taxon>
    </lineage>
</organism>
<keyword evidence="4" id="KW-0472">Membrane</keyword>
<sequence>MPYPQSTNSLNQSKLSNLQTLVLVYILLLCINPLSQIKIMGIVTTECEQVCAVAPARLYKAMAFDFNNVMPKAIPNFVKSAEIIGDGGPGSIKKLVLVNGYVNQKVDVVDEENYVYHYTVDEGSVLSDLLEKVCYEYKLVASLDGGGCIIKSTVKYYTKDDTQLSEEFLKDNKEKSAAFTKAVVDYLLANPNYN</sequence>
<name>A0A445GTT8_GLYSO</name>
<keyword evidence="7" id="KW-1185">Reference proteome</keyword>
<evidence type="ECO:0000256" key="1">
    <source>
        <dbReference type="ARBA" id="ARBA00009744"/>
    </source>
</evidence>
<dbReference type="Pfam" id="PF00407">
    <property type="entry name" value="Bet_v_1"/>
    <property type="match status" value="1"/>
</dbReference>
<evidence type="ECO:0000259" key="5">
    <source>
        <dbReference type="Pfam" id="PF00407"/>
    </source>
</evidence>
<dbReference type="GO" id="GO:0010427">
    <property type="term" value="F:abscisic acid binding"/>
    <property type="evidence" value="ECO:0007669"/>
    <property type="project" value="InterPro"/>
</dbReference>
<evidence type="ECO:0000313" key="7">
    <source>
        <dbReference type="Proteomes" id="UP000289340"/>
    </source>
</evidence>
<dbReference type="Proteomes" id="UP000289340">
    <property type="component" value="Chromosome 15"/>
</dbReference>
<dbReference type="PRINTS" id="PR00634">
    <property type="entry name" value="BETALLERGEN"/>
</dbReference>
<dbReference type="FunFam" id="3.30.530.20:FF:000007">
    <property type="entry name" value="Major pollen allergen Bet v 1-A"/>
    <property type="match status" value="1"/>
</dbReference>
<keyword evidence="4" id="KW-0812">Transmembrane</keyword>
<dbReference type="InterPro" id="IPR000916">
    <property type="entry name" value="Bet_v_I/MLP"/>
</dbReference>